<comment type="similarity">
    <text evidence="2 12">Belongs to the ABC-4 integral membrane protein family. FtsX subfamily.</text>
</comment>
<evidence type="ECO:0000313" key="17">
    <source>
        <dbReference type="Proteomes" id="UP000280960"/>
    </source>
</evidence>
<gene>
    <name evidence="16" type="ORF">D2962_11715</name>
</gene>
<dbReference type="InterPro" id="IPR047590">
    <property type="entry name" value="FtsX_proteobact-type"/>
</dbReference>
<organism evidence="16 17">
    <name type="scientific">Biomaibacter acetigenes</name>
    <dbReference type="NCBI Taxonomy" id="2316383"/>
    <lineage>
        <taxon>Bacteria</taxon>
        <taxon>Bacillati</taxon>
        <taxon>Bacillota</taxon>
        <taxon>Clostridia</taxon>
        <taxon>Thermosediminibacterales</taxon>
        <taxon>Tepidanaerobacteraceae</taxon>
        <taxon>Biomaibacter</taxon>
    </lineage>
</organism>
<dbReference type="GO" id="GO:0051301">
    <property type="term" value="P:cell division"/>
    <property type="evidence" value="ECO:0007669"/>
    <property type="project" value="UniProtKB-KW"/>
</dbReference>
<dbReference type="NCBIfam" id="NF038347">
    <property type="entry name" value="FtsX_Gpos"/>
    <property type="match status" value="1"/>
</dbReference>
<feature type="transmembrane region" description="Helical" evidence="13">
    <location>
        <begin position="161"/>
        <end position="193"/>
    </location>
</feature>
<dbReference type="InterPro" id="IPR004513">
    <property type="entry name" value="FtsX"/>
</dbReference>
<sequence length="290" mass="32666">MRLRTFNYFFREAFISLIRNRWMSLASIGAVASALIILGSFLLISVNFDHILKDVESQVEITAYLEDTVDSSGITRLNAEISSVSGVKEIKFVSREAALEEFKQQVGKDLLEGIDNPLPNSFRIKVDNPQDVARVAGEIQHLQGVEEVKYGKGVVEKLFNIIYWVRLLGLVIMAIFAAVSIFIISNTIRLTVFARRREINIMKYIGATDWFVRWPFLIEGMVLGFIGAAIAIGILAGGYNYLYNIVRLNIPMISLIPMEEFYNFALGFLAIGMFIGAFGSSFSIRRFLHV</sequence>
<dbReference type="Pfam" id="PF18075">
    <property type="entry name" value="FtsX_ECD"/>
    <property type="match status" value="1"/>
</dbReference>
<name>A0A3G2R8S3_9FIRM</name>
<evidence type="ECO:0000256" key="11">
    <source>
        <dbReference type="ARBA" id="ARBA00023306"/>
    </source>
</evidence>
<dbReference type="GO" id="GO:0005886">
    <property type="term" value="C:plasma membrane"/>
    <property type="evidence" value="ECO:0007669"/>
    <property type="project" value="UniProtKB-SubCell"/>
</dbReference>
<proteinExistence type="inferred from homology"/>
<evidence type="ECO:0000256" key="5">
    <source>
        <dbReference type="ARBA" id="ARBA00022475"/>
    </source>
</evidence>
<dbReference type="Proteomes" id="UP000280960">
    <property type="component" value="Chromosome"/>
</dbReference>
<feature type="domain" description="ABC3 transporter permease C-terminal" evidence="14">
    <location>
        <begin position="171"/>
        <end position="283"/>
    </location>
</feature>
<comment type="subunit">
    <text evidence="3">Forms a membrane-associated complex with FtsE.</text>
</comment>
<feature type="domain" description="FtsX extracellular" evidence="15">
    <location>
        <begin position="59"/>
        <end position="148"/>
    </location>
</feature>
<evidence type="ECO:0000256" key="8">
    <source>
        <dbReference type="ARBA" id="ARBA00022692"/>
    </source>
</evidence>
<evidence type="ECO:0000313" key="16">
    <source>
        <dbReference type="EMBL" id="AYO31177.1"/>
    </source>
</evidence>
<keyword evidence="8 13" id="KW-0812">Transmembrane</keyword>
<evidence type="ECO:0000256" key="2">
    <source>
        <dbReference type="ARBA" id="ARBA00007379"/>
    </source>
</evidence>
<dbReference type="Gene3D" id="3.30.70.3040">
    <property type="match status" value="1"/>
</dbReference>
<dbReference type="RefSeq" id="WP_122015067.1">
    <property type="nucleotide sequence ID" value="NZ_CP033169.1"/>
</dbReference>
<evidence type="ECO:0000256" key="4">
    <source>
        <dbReference type="ARBA" id="ARBA00021907"/>
    </source>
</evidence>
<dbReference type="InterPro" id="IPR058204">
    <property type="entry name" value="FtsX_firmicutes-type"/>
</dbReference>
<evidence type="ECO:0000256" key="7">
    <source>
        <dbReference type="ARBA" id="ARBA00022618"/>
    </source>
</evidence>
<comment type="function">
    <text evidence="12">Part of the ABC transporter FtsEX involved in asymmetric cellular division facilitating the initiation of sporulation.</text>
</comment>
<evidence type="ECO:0000256" key="9">
    <source>
        <dbReference type="ARBA" id="ARBA00022989"/>
    </source>
</evidence>
<keyword evidence="11 12" id="KW-0131">Cell cycle</keyword>
<dbReference type="EMBL" id="CP033169">
    <property type="protein sequence ID" value="AYO31177.1"/>
    <property type="molecule type" value="Genomic_DNA"/>
</dbReference>
<feature type="transmembrane region" description="Helical" evidence="13">
    <location>
        <begin position="261"/>
        <end position="284"/>
    </location>
</feature>
<keyword evidence="17" id="KW-1185">Reference proteome</keyword>
<dbReference type="KEGG" id="bacg:D2962_11715"/>
<evidence type="ECO:0000256" key="12">
    <source>
        <dbReference type="PIRNR" id="PIRNR003097"/>
    </source>
</evidence>
<keyword evidence="6" id="KW-0997">Cell inner membrane</keyword>
<feature type="transmembrane region" description="Helical" evidence="13">
    <location>
        <begin position="214"/>
        <end position="241"/>
    </location>
</feature>
<dbReference type="NCBIfam" id="TIGR00439">
    <property type="entry name" value="FtsX_Gneg"/>
    <property type="match status" value="1"/>
</dbReference>
<evidence type="ECO:0000259" key="14">
    <source>
        <dbReference type="Pfam" id="PF02687"/>
    </source>
</evidence>
<dbReference type="InterPro" id="IPR003838">
    <property type="entry name" value="ABC3_permease_C"/>
</dbReference>
<keyword evidence="7 12" id="KW-0132">Cell division</keyword>
<evidence type="ECO:0000256" key="1">
    <source>
        <dbReference type="ARBA" id="ARBA00004429"/>
    </source>
</evidence>
<evidence type="ECO:0000256" key="10">
    <source>
        <dbReference type="ARBA" id="ARBA00023136"/>
    </source>
</evidence>
<accession>A0A3G2R8S3</accession>
<keyword evidence="9 13" id="KW-1133">Transmembrane helix</keyword>
<dbReference type="Pfam" id="PF02687">
    <property type="entry name" value="FtsX"/>
    <property type="match status" value="1"/>
</dbReference>
<evidence type="ECO:0000259" key="15">
    <source>
        <dbReference type="Pfam" id="PF18075"/>
    </source>
</evidence>
<evidence type="ECO:0000256" key="13">
    <source>
        <dbReference type="SAM" id="Phobius"/>
    </source>
</evidence>
<feature type="transmembrane region" description="Helical" evidence="13">
    <location>
        <begin position="21"/>
        <end position="44"/>
    </location>
</feature>
<evidence type="ECO:0000256" key="6">
    <source>
        <dbReference type="ARBA" id="ARBA00022519"/>
    </source>
</evidence>
<protein>
    <recommendedName>
        <fullName evidence="4 12">Cell division protein FtsX</fullName>
    </recommendedName>
</protein>
<keyword evidence="10 12" id="KW-0472">Membrane</keyword>
<reference evidence="16 17" key="1">
    <citation type="submission" date="2018-10" db="EMBL/GenBank/DDBJ databases">
        <authorList>
            <person name="Zhang X."/>
        </authorList>
    </citation>
    <scope>NUCLEOTIDE SEQUENCE [LARGE SCALE GENOMIC DNA]</scope>
    <source>
        <strain evidence="16 17">SK-G1</strain>
    </source>
</reference>
<dbReference type="AlphaFoldDB" id="A0A3G2R8S3"/>
<dbReference type="PIRSF" id="PIRSF003097">
    <property type="entry name" value="FtsX"/>
    <property type="match status" value="1"/>
</dbReference>
<dbReference type="PANTHER" id="PTHR47755:SF1">
    <property type="entry name" value="CELL DIVISION PROTEIN FTSX"/>
    <property type="match status" value="1"/>
</dbReference>
<dbReference type="PANTHER" id="PTHR47755">
    <property type="entry name" value="CELL DIVISION PROTEIN FTSX"/>
    <property type="match status" value="1"/>
</dbReference>
<evidence type="ECO:0000256" key="3">
    <source>
        <dbReference type="ARBA" id="ARBA00011160"/>
    </source>
</evidence>
<comment type="subcellular location">
    <subcellularLocation>
        <location evidence="1">Cell inner membrane</location>
        <topology evidence="1">Multi-pass membrane protein</topology>
    </subcellularLocation>
    <subcellularLocation>
        <location evidence="12">Cell membrane</location>
    </subcellularLocation>
</comment>
<dbReference type="InterPro" id="IPR040690">
    <property type="entry name" value="FtsX_ECD"/>
</dbReference>
<keyword evidence="5 12" id="KW-1003">Cell membrane</keyword>